<evidence type="ECO:0000256" key="3">
    <source>
        <dbReference type="ARBA" id="ARBA00008601"/>
    </source>
</evidence>
<dbReference type="GO" id="GO:0004725">
    <property type="term" value="F:protein tyrosine phosphatase activity"/>
    <property type="evidence" value="ECO:0007669"/>
    <property type="project" value="UniProtKB-EC"/>
</dbReference>
<comment type="catalytic activity">
    <reaction evidence="11">
        <text>O-phospho-L-threonyl-[protein] + H2O = L-threonyl-[protein] + phosphate</text>
        <dbReference type="Rhea" id="RHEA:47004"/>
        <dbReference type="Rhea" id="RHEA-COMP:11060"/>
        <dbReference type="Rhea" id="RHEA-COMP:11605"/>
        <dbReference type="ChEBI" id="CHEBI:15377"/>
        <dbReference type="ChEBI" id="CHEBI:30013"/>
        <dbReference type="ChEBI" id="CHEBI:43474"/>
        <dbReference type="ChEBI" id="CHEBI:61977"/>
        <dbReference type="EC" id="3.1.3.16"/>
    </reaction>
</comment>
<protein>
    <recommendedName>
        <fullName evidence="13">Dual specificity protein phosphatase 23</fullName>
        <ecNumber evidence="5">3.1.3.16</ecNumber>
        <ecNumber evidence="4">3.1.3.48</ecNumber>
    </recommendedName>
    <alternativeName>
        <fullName evidence="14">Low molecular mass dual specificity phosphatase 3</fullName>
    </alternativeName>
</protein>
<dbReference type="AlphaFoldDB" id="A0AAJ7BT12"/>
<evidence type="ECO:0000256" key="4">
    <source>
        <dbReference type="ARBA" id="ARBA00013064"/>
    </source>
</evidence>
<evidence type="ECO:0000256" key="8">
    <source>
        <dbReference type="ARBA" id="ARBA00022912"/>
    </source>
</evidence>
<evidence type="ECO:0000256" key="6">
    <source>
        <dbReference type="ARBA" id="ARBA00022490"/>
    </source>
</evidence>
<dbReference type="InterPro" id="IPR057023">
    <property type="entry name" value="PTP-SAK"/>
</dbReference>
<keyword evidence="17" id="KW-1185">Reference proteome</keyword>
<keyword evidence="6" id="KW-0963">Cytoplasm</keyword>
<gene>
    <name evidence="18" type="primary">LOC107266998</name>
</gene>
<keyword evidence="7" id="KW-0378">Hydrolase</keyword>
<proteinExistence type="inferred from homology"/>
<dbReference type="EC" id="3.1.3.48" evidence="4"/>
<organism evidence="17 18">
    <name type="scientific">Cephus cinctus</name>
    <name type="common">Wheat stem sawfly</name>
    <dbReference type="NCBI Taxonomy" id="211228"/>
    <lineage>
        <taxon>Eukaryota</taxon>
        <taxon>Metazoa</taxon>
        <taxon>Ecdysozoa</taxon>
        <taxon>Arthropoda</taxon>
        <taxon>Hexapoda</taxon>
        <taxon>Insecta</taxon>
        <taxon>Pterygota</taxon>
        <taxon>Neoptera</taxon>
        <taxon>Endopterygota</taxon>
        <taxon>Hymenoptera</taxon>
        <taxon>Cephoidea</taxon>
        <taxon>Cephidae</taxon>
        <taxon>Cephus</taxon>
    </lineage>
</organism>
<feature type="domain" description="Tyrosine specific protein phosphatases" evidence="16">
    <location>
        <begin position="81"/>
        <end position="146"/>
    </location>
</feature>
<dbReference type="InterPro" id="IPR016130">
    <property type="entry name" value="Tyr_Pase_AS"/>
</dbReference>
<evidence type="ECO:0000256" key="13">
    <source>
        <dbReference type="ARBA" id="ARBA00068789"/>
    </source>
</evidence>
<evidence type="ECO:0000256" key="11">
    <source>
        <dbReference type="ARBA" id="ARBA00048336"/>
    </source>
</evidence>
<dbReference type="GO" id="GO:0005634">
    <property type="term" value="C:nucleus"/>
    <property type="evidence" value="ECO:0007669"/>
    <property type="project" value="UniProtKB-SubCell"/>
</dbReference>
<evidence type="ECO:0000313" key="18">
    <source>
        <dbReference type="RefSeq" id="XP_015593638.1"/>
    </source>
</evidence>
<dbReference type="SMART" id="SM00195">
    <property type="entry name" value="DSPc"/>
    <property type="match status" value="1"/>
</dbReference>
<comment type="subcellular location">
    <subcellularLocation>
        <location evidence="2">Cytoplasm</location>
        <location evidence="2">Cytosol</location>
    </subcellularLocation>
    <subcellularLocation>
        <location evidence="1">Nucleus</location>
    </subcellularLocation>
</comment>
<evidence type="ECO:0000256" key="10">
    <source>
        <dbReference type="ARBA" id="ARBA00047761"/>
    </source>
</evidence>
<dbReference type="InterPro" id="IPR050561">
    <property type="entry name" value="PTP"/>
</dbReference>
<evidence type="ECO:0000259" key="16">
    <source>
        <dbReference type="PROSITE" id="PS50056"/>
    </source>
</evidence>
<evidence type="ECO:0000259" key="15">
    <source>
        <dbReference type="PROSITE" id="PS50054"/>
    </source>
</evidence>
<evidence type="ECO:0000256" key="14">
    <source>
        <dbReference type="ARBA" id="ARBA00081937"/>
    </source>
</evidence>
<dbReference type="KEGG" id="ccin:107266998"/>
<dbReference type="InterPro" id="IPR020422">
    <property type="entry name" value="TYR_PHOSPHATASE_DUAL_dom"/>
</dbReference>
<dbReference type="GeneID" id="107266998"/>
<feature type="domain" description="Tyrosine-protein phosphatase" evidence="15">
    <location>
        <begin position="12"/>
        <end position="161"/>
    </location>
</feature>
<evidence type="ECO:0000256" key="1">
    <source>
        <dbReference type="ARBA" id="ARBA00004123"/>
    </source>
</evidence>
<dbReference type="PROSITE" id="PS00383">
    <property type="entry name" value="TYR_PHOSPHATASE_1"/>
    <property type="match status" value="1"/>
</dbReference>
<evidence type="ECO:0000256" key="5">
    <source>
        <dbReference type="ARBA" id="ARBA00013081"/>
    </source>
</evidence>
<comment type="function">
    <text evidence="12">Protein phosphatase that mediates dephosphorylation of proteins phosphorylated on Tyr and Ser/Thr residues. In vitro, it can dephosphorylate p44-ERK1 (MAPK3) but not p54 SAPK-beta (MAPK10) in vitro. Able to enhance activation of JNK and p38 (MAPK14).</text>
</comment>
<dbReference type="Pfam" id="PF22784">
    <property type="entry name" value="PTP-SAK"/>
    <property type="match status" value="1"/>
</dbReference>
<evidence type="ECO:0000313" key="17">
    <source>
        <dbReference type="Proteomes" id="UP000694920"/>
    </source>
</evidence>
<evidence type="ECO:0000256" key="2">
    <source>
        <dbReference type="ARBA" id="ARBA00004514"/>
    </source>
</evidence>
<dbReference type="InterPro" id="IPR003595">
    <property type="entry name" value="Tyr_Pase_cat"/>
</dbReference>
<comment type="similarity">
    <text evidence="3">Belongs to the protein-tyrosine phosphatase family. Non-receptor class dual specificity subfamily.</text>
</comment>
<dbReference type="PANTHER" id="PTHR23339">
    <property type="entry name" value="TYROSINE SPECIFIC PROTEIN PHOSPHATASE AND DUAL SPECIFICITY PROTEIN PHOSPHATASE"/>
    <property type="match status" value="1"/>
</dbReference>
<dbReference type="EC" id="3.1.3.16" evidence="5"/>
<dbReference type="RefSeq" id="XP_015593638.1">
    <property type="nucleotide sequence ID" value="XM_015738152.2"/>
</dbReference>
<keyword evidence="9" id="KW-0539">Nucleus</keyword>
<dbReference type="GO" id="GO:0005829">
    <property type="term" value="C:cytosol"/>
    <property type="evidence" value="ECO:0007669"/>
    <property type="project" value="UniProtKB-SubCell"/>
</dbReference>
<reference evidence="18" key="1">
    <citation type="submission" date="2025-08" db="UniProtKB">
        <authorList>
            <consortium name="RefSeq"/>
        </authorList>
    </citation>
    <scope>IDENTIFICATION</scope>
</reference>
<dbReference type="FunFam" id="3.90.190.10:FF:000063">
    <property type="entry name" value="Dual specificity phosphatase 23"/>
    <property type="match status" value="1"/>
</dbReference>
<comment type="catalytic activity">
    <reaction evidence="10">
        <text>O-phospho-L-seryl-[protein] + H2O = L-seryl-[protein] + phosphate</text>
        <dbReference type="Rhea" id="RHEA:20629"/>
        <dbReference type="Rhea" id="RHEA-COMP:9863"/>
        <dbReference type="Rhea" id="RHEA-COMP:11604"/>
        <dbReference type="ChEBI" id="CHEBI:15377"/>
        <dbReference type="ChEBI" id="CHEBI:29999"/>
        <dbReference type="ChEBI" id="CHEBI:43474"/>
        <dbReference type="ChEBI" id="CHEBI:83421"/>
        <dbReference type="EC" id="3.1.3.16"/>
    </reaction>
</comment>
<dbReference type="Gene3D" id="3.90.190.10">
    <property type="entry name" value="Protein tyrosine phosphatase superfamily"/>
    <property type="match status" value="1"/>
</dbReference>
<sequence length="224" mass="26189">MSQKRIMYAPFNFSWVVPDKLACTGWPQNAANLRFLEKEGITHLITLSMERKPPIDDLPKGMKWSQIYIEEFKAPTVKEINQFIDICQRAHFTKDVIAVHCRQGRGRTGVMAACYLVRFQDFTPEMAIVQLRVMRPGSVETYKQERAVVKYYDALRGIREERRREFAELPALPERTTAVELGLSRWKMPVHISMLHRYTNSEKPIKKIPNSLPSYVCKMYNDNF</sequence>
<evidence type="ECO:0000256" key="9">
    <source>
        <dbReference type="ARBA" id="ARBA00023242"/>
    </source>
</evidence>
<dbReference type="Proteomes" id="UP000694920">
    <property type="component" value="Unplaced"/>
</dbReference>
<dbReference type="PROSITE" id="PS50056">
    <property type="entry name" value="TYR_PHOSPHATASE_2"/>
    <property type="match status" value="1"/>
</dbReference>
<dbReference type="InterPro" id="IPR000387">
    <property type="entry name" value="Tyr_Pase_dom"/>
</dbReference>
<dbReference type="PROSITE" id="PS50054">
    <property type="entry name" value="TYR_PHOSPHATASE_DUAL"/>
    <property type="match status" value="1"/>
</dbReference>
<dbReference type="SUPFAM" id="SSF52799">
    <property type="entry name" value="(Phosphotyrosine protein) phosphatases II"/>
    <property type="match status" value="1"/>
</dbReference>
<dbReference type="InterPro" id="IPR029021">
    <property type="entry name" value="Prot-tyrosine_phosphatase-like"/>
</dbReference>
<accession>A0AAJ7BT12</accession>
<evidence type="ECO:0000256" key="7">
    <source>
        <dbReference type="ARBA" id="ARBA00022801"/>
    </source>
</evidence>
<evidence type="ECO:0000256" key="12">
    <source>
        <dbReference type="ARBA" id="ARBA00053915"/>
    </source>
</evidence>
<name>A0AAJ7BT12_CEPCN</name>
<dbReference type="GO" id="GO:0004722">
    <property type="term" value="F:protein serine/threonine phosphatase activity"/>
    <property type="evidence" value="ECO:0007669"/>
    <property type="project" value="UniProtKB-EC"/>
</dbReference>
<dbReference type="SMART" id="SM00404">
    <property type="entry name" value="PTPc_motif"/>
    <property type="match status" value="1"/>
</dbReference>
<keyword evidence="8" id="KW-0904">Protein phosphatase</keyword>